<evidence type="ECO:0008006" key="9">
    <source>
        <dbReference type="Google" id="ProtNLM"/>
    </source>
</evidence>
<feature type="transmembrane region" description="Helical" evidence="6">
    <location>
        <begin position="182"/>
        <end position="202"/>
    </location>
</feature>
<dbReference type="GO" id="GO:0005802">
    <property type="term" value="C:trans-Golgi network"/>
    <property type="evidence" value="ECO:0007669"/>
    <property type="project" value="TreeGrafter"/>
</dbReference>
<dbReference type="STRING" id="1071383.J7RNQ0"/>
<feature type="transmembrane region" description="Helical" evidence="6">
    <location>
        <begin position="148"/>
        <end position="170"/>
    </location>
</feature>
<dbReference type="Proteomes" id="UP000006310">
    <property type="component" value="Chromosome 7"/>
</dbReference>
<evidence type="ECO:0000256" key="2">
    <source>
        <dbReference type="ARBA" id="ARBA00010596"/>
    </source>
</evidence>
<dbReference type="KEGG" id="kng:KNAG_0G01400"/>
<reference evidence="7 8" key="1">
    <citation type="journal article" date="2011" name="Proc. Natl. Acad. Sci. U.S.A.">
        <title>Evolutionary erosion of yeast sex chromosomes by mating-type switching accidents.</title>
        <authorList>
            <person name="Gordon J.L."/>
            <person name="Armisen D."/>
            <person name="Proux-Wera E."/>
            <person name="Oheigeartaigh S.S."/>
            <person name="Byrne K.P."/>
            <person name="Wolfe K.H."/>
        </authorList>
    </citation>
    <scope>NUCLEOTIDE SEQUENCE [LARGE SCALE GENOMIC DNA]</scope>
    <source>
        <strain evidence="8">ATCC MYA-139 / BCRC 22969 / CBS 8797 / CCRC 22969 / KCTC 17520 / NBRC 10181 / NCYC 3082</strain>
    </source>
</reference>
<evidence type="ECO:0000256" key="5">
    <source>
        <dbReference type="ARBA" id="ARBA00023136"/>
    </source>
</evidence>
<dbReference type="InterPro" id="IPR045231">
    <property type="entry name" value="Yip1/4-like"/>
</dbReference>
<dbReference type="GeneID" id="34526922"/>
<dbReference type="OrthoDB" id="411251at2759"/>
<dbReference type="eggNOG" id="KOG2946">
    <property type="taxonomic scope" value="Eukaryota"/>
</dbReference>
<dbReference type="GO" id="GO:0006888">
    <property type="term" value="P:endoplasmic reticulum to Golgi vesicle-mediated transport"/>
    <property type="evidence" value="ECO:0007669"/>
    <property type="project" value="InterPro"/>
</dbReference>
<keyword evidence="8" id="KW-1185">Reference proteome</keyword>
<accession>J7RNQ0</accession>
<evidence type="ECO:0000313" key="7">
    <source>
        <dbReference type="EMBL" id="CCK71198.1"/>
    </source>
</evidence>
<keyword evidence="5 6" id="KW-0472">Membrane</keyword>
<evidence type="ECO:0000256" key="6">
    <source>
        <dbReference type="SAM" id="Phobius"/>
    </source>
</evidence>
<protein>
    <recommendedName>
        <fullName evidence="9">Protein YIP</fullName>
    </recommendedName>
</protein>
<sequence length="228" mass="25031">MDSVEADFTEPDVAAAGIGLQGQMAPQYNRGTLDETVIKTLKRDVLEINARLKMVVYPHFPTRAFLQAAATSEQQQGSESIDSHCDMWAPLTFVIVYSLCVSHAKALFSSIFVCCWFVLLVMALHLRLAKPYDNVSVISYVSLSGYCLFPQMVNAVAVQTVLPLVFRALGRDHRWAVRGTTALKLLSLAACMVWSLTAISLVTKSKGFVQIFPLGLCLLALGWISTAL</sequence>
<organism evidence="7 8">
    <name type="scientific">Huiozyma naganishii (strain ATCC MYA-139 / BCRC 22969 / CBS 8797 / KCTC 17520 / NBRC 10181 / NCYC 3082 / Yp74L-3)</name>
    <name type="common">Yeast</name>
    <name type="synonym">Kazachstania naganishii</name>
    <dbReference type="NCBI Taxonomy" id="1071383"/>
    <lineage>
        <taxon>Eukaryota</taxon>
        <taxon>Fungi</taxon>
        <taxon>Dikarya</taxon>
        <taxon>Ascomycota</taxon>
        <taxon>Saccharomycotina</taxon>
        <taxon>Saccharomycetes</taxon>
        <taxon>Saccharomycetales</taxon>
        <taxon>Saccharomycetaceae</taxon>
        <taxon>Huiozyma</taxon>
    </lineage>
</organism>
<evidence type="ECO:0000256" key="3">
    <source>
        <dbReference type="ARBA" id="ARBA00022692"/>
    </source>
</evidence>
<evidence type="ECO:0000256" key="4">
    <source>
        <dbReference type="ARBA" id="ARBA00022989"/>
    </source>
</evidence>
<comment type="subcellular location">
    <subcellularLocation>
        <location evidence="1">Membrane</location>
        <topology evidence="1">Multi-pass membrane protein</topology>
    </subcellularLocation>
</comment>
<feature type="transmembrane region" description="Helical" evidence="6">
    <location>
        <begin position="106"/>
        <end position="128"/>
    </location>
</feature>
<dbReference type="HOGENOM" id="CLU_1166411_0_0_1"/>
<dbReference type="PANTHER" id="PTHR21236:SF1">
    <property type="entry name" value="PROTEIN YIPF6"/>
    <property type="match status" value="1"/>
</dbReference>
<evidence type="ECO:0000256" key="1">
    <source>
        <dbReference type="ARBA" id="ARBA00004141"/>
    </source>
</evidence>
<keyword evidence="4 6" id="KW-1133">Transmembrane helix</keyword>
<dbReference type="EMBL" id="HE978320">
    <property type="protein sequence ID" value="CCK71198.1"/>
    <property type="molecule type" value="Genomic_DNA"/>
</dbReference>
<dbReference type="OMA" id="VVTMQIK"/>
<dbReference type="RefSeq" id="XP_022465444.1">
    <property type="nucleotide sequence ID" value="XM_022609004.1"/>
</dbReference>
<feature type="transmembrane region" description="Helical" evidence="6">
    <location>
        <begin position="208"/>
        <end position="226"/>
    </location>
</feature>
<comment type="similarity">
    <text evidence="2">Belongs to the YIP1 family.</text>
</comment>
<dbReference type="PANTHER" id="PTHR21236">
    <property type="entry name" value="GOLGI MEMBRANE PROTEIN YIP1"/>
    <property type="match status" value="1"/>
</dbReference>
<keyword evidence="3 6" id="KW-0812">Transmembrane</keyword>
<reference evidence="8" key="2">
    <citation type="submission" date="2012-08" db="EMBL/GenBank/DDBJ databases">
        <title>Genome sequence of Kazachstania naganishii.</title>
        <authorList>
            <person name="Gordon J.L."/>
            <person name="Armisen D."/>
            <person name="Proux-Wera E."/>
            <person name="OhEigeartaigh S.S."/>
            <person name="Byrne K.P."/>
            <person name="Wolfe K.H."/>
        </authorList>
    </citation>
    <scope>NUCLEOTIDE SEQUENCE [LARGE SCALE GENOMIC DNA]</scope>
    <source>
        <strain evidence="8">ATCC MYA-139 / BCRC 22969 / CBS 8797 / CCRC 22969 / KCTC 17520 / NBRC 10181 / NCYC 3082</strain>
    </source>
</reference>
<evidence type="ECO:0000313" key="8">
    <source>
        <dbReference type="Proteomes" id="UP000006310"/>
    </source>
</evidence>
<proteinExistence type="inferred from homology"/>
<dbReference type="GO" id="GO:0016020">
    <property type="term" value="C:membrane"/>
    <property type="evidence" value="ECO:0007669"/>
    <property type="project" value="UniProtKB-SubCell"/>
</dbReference>
<dbReference type="AlphaFoldDB" id="J7RNQ0"/>
<gene>
    <name evidence="7" type="primary">KNAG0G01400</name>
    <name evidence="7" type="ordered locus">KNAG_0G01400</name>
</gene>
<name>J7RNQ0_HUIN7</name>